<dbReference type="EC" id="3.1.21.-" evidence="6"/>
<dbReference type="CDD" id="cd17253">
    <property type="entry name" value="RMtype1_S_Eco933I-TRD2-CR2_like"/>
    <property type="match status" value="1"/>
</dbReference>
<evidence type="ECO:0000256" key="2">
    <source>
        <dbReference type="ARBA" id="ARBA00022747"/>
    </source>
</evidence>
<dbReference type="Gene3D" id="3.90.220.20">
    <property type="entry name" value="DNA methylase specificity domains"/>
    <property type="match status" value="2"/>
</dbReference>
<dbReference type="InterPro" id="IPR000055">
    <property type="entry name" value="Restrct_endonuc_typeI_TRD"/>
</dbReference>
<reference evidence="6 7" key="1">
    <citation type="submission" date="2023-03" db="EMBL/GenBank/DDBJ databases">
        <title>Whole genome sequencing of Methanotrichaceae archaeon M04Ac.</title>
        <authorList>
            <person name="Khomyakova M.A."/>
            <person name="Merkel A.Y."/>
            <person name="Slobodkin A.I."/>
        </authorList>
    </citation>
    <scope>NUCLEOTIDE SEQUENCE [LARGE SCALE GENOMIC DNA]</scope>
    <source>
        <strain evidence="6 7">M04Ac</strain>
    </source>
</reference>
<organism evidence="6 7">
    <name type="scientific">Candidatus Methanocrinis alkalitolerans</name>
    <dbReference type="NCBI Taxonomy" id="3033395"/>
    <lineage>
        <taxon>Archaea</taxon>
        <taxon>Methanobacteriati</taxon>
        <taxon>Methanobacteriota</taxon>
        <taxon>Stenosarchaea group</taxon>
        <taxon>Methanomicrobia</taxon>
        <taxon>Methanotrichales</taxon>
        <taxon>Methanotrichaceae</taxon>
        <taxon>Methanocrinis</taxon>
    </lineage>
</organism>
<dbReference type="SUPFAM" id="SSF116734">
    <property type="entry name" value="DNA methylase specificity domain"/>
    <property type="match status" value="2"/>
</dbReference>
<dbReference type="RefSeq" id="WP_316967810.1">
    <property type="nucleotide sequence ID" value="NZ_JARFPL010000002.1"/>
</dbReference>
<dbReference type="InterPro" id="IPR044946">
    <property type="entry name" value="Restrct_endonuc_typeI_TRD_sf"/>
</dbReference>
<evidence type="ECO:0000256" key="3">
    <source>
        <dbReference type="ARBA" id="ARBA00023125"/>
    </source>
</evidence>
<dbReference type="Proteomes" id="UP001215956">
    <property type="component" value="Unassembled WGS sequence"/>
</dbReference>
<feature type="compositionally biased region" description="Basic residues" evidence="4">
    <location>
        <begin position="504"/>
        <end position="514"/>
    </location>
</feature>
<dbReference type="EMBL" id="JARFPL010000002">
    <property type="protein sequence ID" value="MDF0592099.1"/>
    <property type="molecule type" value="Genomic_DNA"/>
</dbReference>
<comment type="caution">
    <text evidence="6">The sequence shown here is derived from an EMBL/GenBank/DDBJ whole genome shotgun (WGS) entry which is preliminary data.</text>
</comment>
<dbReference type="InterPro" id="IPR051212">
    <property type="entry name" value="Type-I_RE_S_subunit"/>
</dbReference>
<feature type="domain" description="Type I restriction modification DNA specificity" evidence="5">
    <location>
        <begin position="270"/>
        <end position="433"/>
    </location>
</feature>
<dbReference type="GO" id="GO:0016787">
    <property type="term" value="F:hydrolase activity"/>
    <property type="evidence" value="ECO:0007669"/>
    <property type="project" value="UniProtKB-KW"/>
</dbReference>
<proteinExistence type="inferred from homology"/>
<keyword evidence="6" id="KW-0255">Endonuclease</keyword>
<protein>
    <submittedName>
        <fullName evidence="6">Restriction endonuclease subunit S</fullName>
        <ecNumber evidence="6">3.1.21.-</ecNumber>
    </submittedName>
</protein>
<evidence type="ECO:0000256" key="4">
    <source>
        <dbReference type="SAM" id="MobiDB-lite"/>
    </source>
</evidence>
<evidence type="ECO:0000313" key="6">
    <source>
        <dbReference type="EMBL" id="MDF0592099.1"/>
    </source>
</evidence>
<feature type="domain" description="Type I restriction modification DNA specificity" evidence="5">
    <location>
        <begin position="18"/>
        <end position="191"/>
    </location>
</feature>
<gene>
    <name evidence="6" type="ORF">P0O24_00660</name>
</gene>
<keyword evidence="6" id="KW-0540">Nuclease</keyword>
<dbReference type="Pfam" id="PF01420">
    <property type="entry name" value="Methylase_S"/>
    <property type="match status" value="2"/>
</dbReference>
<dbReference type="GO" id="GO:0004519">
    <property type="term" value="F:endonuclease activity"/>
    <property type="evidence" value="ECO:0007669"/>
    <property type="project" value="UniProtKB-KW"/>
</dbReference>
<evidence type="ECO:0000313" key="7">
    <source>
        <dbReference type="Proteomes" id="UP001215956"/>
    </source>
</evidence>
<dbReference type="PANTHER" id="PTHR43140:SF1">
    <property type="entry name" value="TYPE I RESTRICTION ENZYME ECOKI SPECIFICITY SUBUNIT"/>
    <property type="match status" value="1"/>
</dbReference>
<keyword evidence="6" id="KW-0378">Hydrolase</keyword>
<keyword evidence="3" id="KW-0238">DNA-binding</keyword>
<dbReference type="PANTHER" id="PTHR43140">
    <property type="entry name" value="TYPE-1 RESTRICTION ENZYME ECOKI SPECIFICITY PROTEIN"/>
    <property type="match status" value="1"/>
</dbReference>
<accession>A0ABT5XBL4</accession>
<feature type="region of interest" description="Disordered" evidence="4">
    <location>
        <begin position="493"/>
        <end position="523"/>
    </location>
</feature>
<name>A0ABT5XBL4_9EURY</name>
<keyword evidence="7" id="KW-1185">Reference proteome</keyword>
<evidence type="ECO:0000259" key="5">
    <source>
        <dbReference type="Pfam" id="PF01420"/>
    </source>
</evidence>
<sequence length="523" mass="59739">MKDSNDQSISALPNVELPIGWSLTKINDIVDYDGLFKDGDWVESKDQDPNGNVRLIQLADIGDGFYRNKSDRFLTYDKAIELNCSFLESEDILIARMPDPLGRTCIFPGDPKPCVTAVDVCIVRTGKQGANHNWLMYIVNSPDFRTTIESLQSGSTRKRISRKNLSKIEFPLPPLPEQRRIVTKIEELFTQLDAGVSALEKSRAQLKRYRQSVLKAAVEGKLTEEWRRSHPDVEPASVLLERIEREREKSGRGRHKKLQPLDVSELPELPVEWEWTRLDFLAALKGGITKDSKRKSNNSRSIPYLRVANVQRGFLDLREIKEIEAPKSVISELLLEPGDILFTEGGDRDKLGRGWIWQGELPECIHQNHVFRARLYSNDVSNKFVSWFGNTYGQRYFMREGKQTTNLASINLTKLRGFPVSLPPKEEQKEIVSEIECRLSVADQTEANLEANLRRAARLRQSILKKAFRGELMPQDPSDEPASVLLERIRMERSQARPINNRGQARRGRGRPRKTAAVQTELI</sequence>
<comment type="similarity">
    <text evidence="1">Belongs to the type-I restriction system S methylase family.</text>
</comment>
<keyword evidence="2" id="KW-0680">Restriction system</keyword>
<evidence type="ECO:0000256" key="1">
    <source>
        <dbReference type="ARBA" id="ARBA00010923"/>
    </source>
</evidence>